<proteinExistence type="predicted"/>
<evidence type="ECO:0000313" key="1">
    <source>
        <dbReference type="EMBL" id="SFN98317.1"/>
    </source>
</evidence>
<dbReference type="EMBL" id="FOVN01000008">
    <property type="protein sequence ID" value="SFN98317.1"/>
    <property type="molecule type" value="Genomic_DNA"/>
</dbReference>
<accession>A0A1I5DGT1</accession>
<sequence length="46" mass="5315">MNGKCTRKDIDSSNDKKGYLGFQLLEIDNDNVDIYTDFSLKEKITK</sequence>
<name>A0A1I5DGT1_9FLAO</name>
<dbReference type="Proteomes" id="UP000198705">
    <property type="component" value="Unassembled WGS sequence"/>
</dbReference>
<reference evidence="2" key="1">
    <citation type="submission" date="2016-10" db="EMBL/GenBank/DDBJ databases">
        <authorList>
            <person name="Varghese N."/>
            <person name="Submissions S."/>
        </authorList>
    </citation>
    <scope>NUCLEOTIDE SEQUENCE [LARGE SCALE GENOMIC DNA]</scope>
    <source>
        <strain evidence="2">DSM 23925</strain>
    </source>
</reference>
<dbReference type="STRING" id="649333.SAMN04487989_10815"/>
<evidence type="ECO:0000313" key="2">
    <source>
        <dbReference type="Proteomes" id="UP000198705"/>
    </source>
</evidence>
<organism evidence="1 2">
    <name type="scientific">Bizionia echini</name>
    <dbReference type="NCBI Taxonomy" id="649333"/>
    <lineage>
        <taxon>Bacteria</taxon>
        <taxon>Pseudomonadati</taxon>
        <taxon>Bacteroidota</taxon>
        <taxon>Flavobacteriia</taxon>
        <taxon>Flavobacteriales</taxon>
        <taxon>Flavobacteriaceae</taxon>
        <taxon>Bizionia</taxon>
    </lineage>
</organism>
<keyword evidence="2" id="KW-1185">Reference proteome</keyword>
<gene>
    <name evidence="1" type="ORF">SAMN04487989_10815</name>
</gene>
<protein>
    <submittedName>
        <fullName evidence="1">Uncharacterized protein</fullName>
    </submittedName>
</protein>
<dbReference type="AlphaFoldDB" id="A0A1I5DGT1"/>